<keyword evidence="1" id="KW-0472">Membrane</keyword>
<evidence type="ECO:0000313" key="3">
    <source>
        <dbReference type="EMBL" id="ORO79252.1"/>
    </source>
</evidence>
<dbReference type="InterPro" id="IPR046582">
    <property type="entry name" value="DUF6630"/>
</dbReference>
<dbReference type="Proteomes" id="UP000193326">
    <property type="component" value="Unassembled WGS sequence"/>
</dbReference>
<keyword evidence="1" id="KW-0812">Transmembrane</keyword>
<comment type="caution">
    <text evidence="3">The sequence shown here is derived from an EMBL/GenBank/DDBJ whole genome shotgun (WGS) entry which is preliminary data.</text>
</comment>
<reference evidence="3 4" key="1">
    <citation type="journal article" date="2016" name="Eur. J. Clin. Microbiol. Infect. Dis.">
        <title>Whole genome sequencing as a tool for phylogenetic analysis of clinical strains of Mitis group streptococci.</title>
        <authorList>
            <person name="Rasmussen L.H."/>
            <person name="Dargis R."/>
            <person name="Hojholt K."/>
            <person name="Christensen J.J."/>
            <person name="Skovgaard O."/>
            <person name="Justesen U.S."/>
            <person name="Rosenvinge F.S."/>
            <person name="Moser C."/>
            <person name="Lukjancenko O."/>
            <person name="Rasmussen S."/>
            <person name="Nielsen X.C."/>
        </authorList>
    </citation>
    <scope>NUCLEOTIDE SEQUENCE [LARGE SCALE GENOMIC DNA]</scope>
    <source>
        <strain evidence="3 4">RH_70047_11</strain>
    </source>
</reference>
<feature type="transmembrane region" description="Helical" evidence="1">
    <location>
        <begin position="83"/>
        <end position="105"/>
    </location>
</feature>
<dbReference type="OrthoDB" id="5107934at2"/>
<dbReference type="RefSeq" id="WP_084945499.1">
    <property type="nucleotide sequence ID" value="NZ_NCUY01000029.1"/>
</dbReference>
<feature type="domain" description="DUF6630" evidence="2">
    <location>
        <begin position="277"/>
        <end position="430"/>
    </location>
</feature>
<feature type="transmembrane region" description="Helical" evidence="1">
    <location>
        <begin position="36"/>
        <end position="54"/>
    </location>
</feature>
<evidence type="ECO:0000256" key="1">
    <source>
        <dbReference type="SAM" id="Phobius"/>
    </source>
</evidence>
<proteinExistence type="predicted"/>
<gene>
    <name evidence="3" type="ORF">B7707_01340</name>
</gene>
<name>A0A1X1J1J5_STROR</name>
<organism evidence="3 4">
    <name type="scientific">Streptococcus oralis subsp. dentisani</name>
    <dbReference type="NCBI Taxonomy" id="1458253"/>
    <lineage>
        <taxon>Bacteria</taxon>
        <taxon>Bacillati</taxon>
        <taxon>Bacillota</taxon>
        <taxon>Bacilli</taxon>
        <taxon>Lactobacillales</taxon>
        <taxon>Streptococcaceae</taxon>
        <taxon>Streptococcus</taxon>
    </lineage>
</organism>
<dbReference type="Pfam" id="PF20335">
    <property type="entry name" value="DUF6630"/>
    <property type="match status" value="1"/>
</dbReference>
<evidence type="ECO:0000313" key="4">
    <source>
        <dbReference type="Proteomes" id="UP000193326"/>
    </source>
</evidence>
<protein>
    <recommendedName>
        <fullName evidence="2">DUF6630 domain-containing protein</fullName>
    </recommendedName>
</protein>
<keyword evidence="1" id="KW-1133">Transmembrane helix</keyword>
<evidence type="ECO:0000259" key="2">
    <source>
        <dbReference type="Pfam" id="PF20335"/>
    </source>
</evidence>
<dbReference type="EMBL" id="NCUY01000029">
    <property type="protein sequence ID" value="ORO79252.1"/>
    <property type="molecule type" value="Genomic_DNA"/>
</dbReference>
<accession>A0A1X1J1J5</accession>
<sequence length="437" mass="50129">MTKEERAEKWFQNIPEAEAIPMQTKMEICSQVAKRMALIWLGLLGGECLFLFWVTGGELFNQVADFLNQLSEGSPTKNRYKGLALAGTLICLPVLIFPSVVAHFFRQGWIQKEAEKVVKEMAPVTSDQPVLAGDERADFSSISGRIFADWVLDDGEKEQNGFGFEEVWQQLAAVQDGGRDFLTLIPQQPVKLKGSQLVSDFVQVCQDEDSDGLHFEISVADAERIDENVIYEKNGLSEKETQDMLRTYLENRVTSELEDWEIVLDMRTDEQKNIAIYQEITQLLTDDSEVRSRLTSCFESPKAYFKQYAERYDERGIGEEVNEATIKWLAIADELLAVDAVIELDWKTDKDEFLYQLTPLATKQTLDLEENWFDEDDDIPTWCMILDERWAGHDFCLACMDINSDSYVLFICKRDILEKLVTLSHTINQRFGHAKNM</sequence>
<dbReference type="AlphaFoldDB" id="A0A1X1J1J5"/>